<dbReference type="PANTHER" id="PTHR44688:SF16">
    <property type="entry name" value="DNA-BINDING TRANSCRIPTIONAL ACTIVATOR DEVR_DOSR"/>
    <property type="match status" value="1"/>
</dbReference>
<dbReference type="InterPro" id="IPR000792">
    <property type="entry name" value="Tscrpt_reg_LuxR_C"/>
</dbReference>
<keyword evidence="2" id="KW-0238">DNA-binding</keyword>
<feature type="transmembrane region" description="Helical" evidence="4">
    <location>
        <begin position="7"/>
        <end position="30"/>
    </location>
</feature>
<feature type="transmembrane region" description="Helical" evidence="4">
    <location>
        <begin position="296"/>
        <end position="316"/>
    </location>
</feature>
<accession>A0A2K2U3B6</accession>
<feature type="domain" description="HTH luxR-type" evidence="5">
    <location>
        <begin position="415"/>
        <end position="479"/>
    </location>
</feature>
<gene>
    <name evidence="6" type="ORF">C2L80_09895</name>
</gene>
<feature type="transmembrane region" description="Helical" evidence="4">
    <location>
        <begin position="154"/>
        <end position="171"/>
    </location>
</feature>
<dbReference type="EMBL" id="PPEL01000065">
    <property type="protein sequence ID" value="PNV64826.1"/>
    <property type="molecule type" value="Genomic_DNA"/>
</dbReference>
<keyword evidence="4" id="KW-0472">Membrane</keyword>
<dbReference type="Pfam" id="PF00196">
    <property type="entry name" value="GerE"/>
    <property type="match status" value="1"/>
</dbReference>
<dbReference type="InterPro" id="IPR036388">
    <property type="entry name" value="WH-like_DNA-bd_sf"/>
</dbReference>
<feature type="transmembrane region" description="Helical" evidence="4">
    <location>
        <begin position="42"/>
        <end position="62"/>
    </location>
</feature>
<dbReference type="PROSITE" id="PS00622">
    <property type="entry name" value="HTH_LUXR_1"/>
    <property type="match status" value="1"/>
</dbReference>
<feature type="transmembrane region" description="Helical" evidence="4">
    <location>
        <begin position="129"/>
        <end position="148"/>
    </location>
</feature>
<evidence type="ECO:0000256" key="3">
    <source>
        <dbReference type="ARBA" id="ARBA00023163"/>
    </source>
</evidence>
<evidence type="ECO:0000313" key="7">
    <source>
        <dbReference type="Proteomes" id="UP000236488"/>
    </source>
</evidence>
<name>A0A2K2U3B6_9ACTN</name>
<dbReference type="Proteomes" id="UP000236488">
    <property type="component" value="Unassembled WGS sequence"/>
</dbReference>
<protein>
    <recommendedName>
        <fullName evidence="5">HTH luxR-type domain-containing protein</fullName>
    </recommendedName>
</protein>
<feature type="transmembrane region" description="Helical" evidence="4">
    <location>
        <begin position="328"/>
        <end position="349"/>
    </location>
</feature>
<keyword evidence="3" id="KW-0804">Transcription</keyword>
<dbReference type="PRINTS" id="PR00038">
    <property type="entry name" value="HTHLUXR"/>
</dbReference>
<dbReference type="SMART" id="SM00421">
    <property type="entry name" value="HTH_LUXR"/>
    <property type="match status" value="1"/>
</dbReference>
<keyword evidence="7" id="KW-1185">Reference proteome</keyword>
<evidence type="ECO:0000256" key="4">
    <source>
        <dbReference type="SAM" id="Phobius"/>
    </source>
</evidence>
<dbReference type="GO" id="GO:0006355">
    <property type="term" value="P:regulation of DNA-templated transcription"/>
    <property type="evidence" value="ECO:0007669"/>
    <property type="project" value="InterPro"/>
</dbReference>
<keyword evidence="4" id="KW-1133">Transmembrane helix</keyword>
<comment type="caution">
    <text evidence="6">The sequence shown here is derived from an EMBL/GenBank/DDBJ whole genome shotgun (WGS) entry which is preliminary data.</text>
</comment>
<sequence>MVKSYAMPFLGMAFFWVYFRYQSFFGLLYPLELDGRAFGLSLVYPVFLTFLLALCVVAVLAGGLLERVLRKRRLFVPFAGILGSVGVMSSFAAIEGLLPLWVVWMAMPLVTLSFATGCWAWALFFCSRFTFEGVTVMIASYGASLLVLSQGVPYLIAALAPAAVGVTWKFAPFPRVACCEDRGLSSFKEGTSCIVLLIVLLIVFLLAGSVLRGIVDTAESNSGGLMLRWPFSLVLSGGMLAYVVRCEKKRREDVADVVGARLALSVERIVLKMWMALSLLFFAALFGGFLEGSYIFSGNIVVAVRSMLDVLLWVTLCGFSYAKKASPILVFSVFGIPTDVASWALSYVAVPDALDAWADGGFAQALDALALLAAFASLVSVVVVLGWSLTRGSLSAGFIEGAEESVFPKSHADQSDVRSLRLTEREAEVASLFARGHSVKKVASLLFISTSTVQSHMKSVYRKLGVHSRDELKEKLSGR</sequence>
<feature type="transmembrane region" description="Helical" evidence="4">
    <location>
        <begin position="369"/>
        <end position="389"/>
    </location>
</feature>
<feature type="transmembrane region" description="Helical" evidence="4">
    <location>
        <begin position="192"/>
        <end position="215"/>
    </location>
</feature>
<evidence type="ECO:0000259" key="5">
    <source>
        <dbReference type="PROSITE" id="PS50043"/>
    </source>
</evidence>
<dbReference type="CDD" id="cd06170">
    <property type="entry name" value="LuxR_C_like"/>
    <property type="match status" value="1"/>
</dbReference>
<organism evidence="6 7">
    <name type="scientific">Rubneribacter badeniensis</name>
    <dbReference type="NCBI Taxonomy" id="2070688"/>
    <lineage>
        <taxon>Bacteria</taxon>
        <taxon>Bacillati</taxon>
        <taxon>Actinomycetota</taxon>
        <taxon>Coriobacteriia</taxon>
        <taxon>Eggerthellales</taxon>
        <taxon>Eggerthellaceae</taxon>
        <taxon>Rubneribacter</taxon>
    </lineage>
</organism>
<dbReference type="GO" id="GO:0003677">
    <property type="term" value="F:DNA binding"/>
    <property type="evidence" value="ECO:0007669"/>
    <property type="project" value="UniProtKB-KW"/>
</dbReference>
<dbReference type="SUPFAM" id="SSF46894">
    <property type="entry name" value="C-terminal effector domain of the bipartite response regulators"/>
    <property type="match status" value="1"/>
</dbReference>
<proteinExistence type="predicted"/>
<reference evidence="6 7" key="1">
    <citation type="journal article" date="2018" name="Int. J. Syst. Evol. Microbiol.">
        <title>Rubneribacter badeniensis gen. nov., sp. nov. and Enteroscipio rubneri gen. nov., sp. nov., new members of the Eggerthellaceae isolated from human faeces.</title>
        <authorList>
            <person name="Danylec N."/>
            <person name="Gobl A."/>
            <person name="Stoll D.A."/>
            <person name="Hetzer B."/>
            <person name="Kulling S.E."/>
            <person name="Huch M."/>
        </authorList>
    </citation>
    <scope>NUCLEOTIDE SEQUENCE [LARGE SCALE GENOMIC DNA]</scope>
    <source>
        <strain evidence="6 7">ResAG-85</strain>
    </source>
</reference>
<dbReference type="InterPro" id="IPR016032">
    <property type="entry name" value="Sig_transdc_resp-reg_C-effctor"/>
</dbReference>
<dbReference type="AlphaFoldDB" id="A0A2K2U3B6"/>
<evidence type="ECO:0000256" key="1">
    <source>
        <dbReference type="ARBA" id="ARBA00023015"/>
    </source>
</evidence>
<keyword evidence="1" id="KW-0805">Transcription regulation</keyword>
<dbReference type="PANTHER" id="PTHR44688">
    <property type="entry name" value="DNA-BINDING TRANSCRIPTIONAL ACTIVATOR DEVR_DOSR"/>
    <property type="match status" value="1"/>
</dbReference>
<feature type="transmembrane region" description="Helical" evidence="4">
    <location>
        <begin position="227"/>
        <end position="244"/>
    </location>
</feature>
<feature type="transmembrane region" description="Helical" evidence="4">
    <location>
        <begin position="74"/>
        <end position="94"/>
    </location>
</feature>
<feature type="transmembrane region" description="Helical" evidence="4">
    <location>
        <begin position="269"/>
        <end position="290"/>
    </location>
</feature>
<evidence type="ECO:0000256" key="2">
    <source>
        <dbReference type="ARBA" id="ARBA00023125"/>
    </source>
</evidence>
<feature type="transmembrane region" description="Helical" evidence="4">
    <location>
        <begin position="100"/>
        <end position="122"/>
    </location>
</feature>
<dbReference type="Gene3D" id="1.10.10.10">
    <property type="entry name" value="Winged helix-like DNA-binding domain superfamily/Winged helix DNA-binding domain"/>
    <property type="match status" value="1"/>
</dbReference>
<dbReference type="PROSITE" id="PS50043">
    <property type="entry name" value="HTH_LUXR_2"/>
    <property type="match status" value="1"/>
</dbReference>
<dbReference type="RefSeq" id="WP_103263125.1">
    <property type="nucleotide sequence ID" value="NZ_PPEL01000065.1"/>
</dbReference>
<keyword evidence="4" id="KW-0812">Transmembrane</keyword>
<evidence type="ECO:0000313" key="6">
    <source>
        <dbReference type="EMBL" id="PNV64826.1"/>
    </source>
</evidence>